<evidence type="ECO:0000313" key="5">
    <source>
        <dbReference type="Proteomes" id="UP000031192"/>
    </source>
</evidence>
<dbReference type="GO" id="GO:0008270">
    <property type="term" value="F:zinc ion binding"/>
    <property type="evidence" value="ECO:0007669"/>
    <property type="project" value="UniProtKB-KW"/>
</dbReference>
<comment type="caution">
    <text evidence="4">The sequence shown here is derived from an EMBL/GenBank/DDBJ whole genome shotgun (WGS) entry which is preliminary data.</text>
</comment>
<keyword evidence="5" id="KW-1185">Reference proteome</keyword>
<evidence type="ECO:0000313" key="4">
    <source>
        <dbReference type="EMBL" id="KID90119.1"/>
    </source>
</evidence>
<protein>
    <submittedName>
        <fullName evidence="4">SWIM zinc finger family protein</fullName>
    </submittedName>
</protein>
<proteinExistence type="predicted"/>
<name>A0A0B4I972_METGA</name>
<feature type="region of interest" description="Disordered" evidence="2">
    <location>
        <begin position="1"/>
        <end position="64"/>
    </location>
</feature>
<dbReference type="OrthoDB" id="5387895at2759"/>
<feature type="compositionally biased region" description="Low complexity" evidence="2">
    <location>
        <begin position="24"/>
        <end position="47"/>
    </location>
</feature>
<dbReference type="AlphaFoldDB" id="A0A0B4I972"/>
<evidence type="ECO:0000256" key="2">
    <source>
        <dbReference type="SAM" id="MobiDB-lite"/>
    </source>
</evidence>
<evidence type="ECO:0000259" key="3">
    <source>
        <dbReference type="PROSITE" id="PS50966"/>
    </source>
</evidence>
<evidence type="ECO:0000256" key="1">
    <source>
        <dbReference type="PROSITE-ProRule" id="PRU00325"/>
    </source>
</evidence>
<feature type="region of interest" description="Disordered" evidence="2">
    <location>
        <begin position="470"/>
        <end position="490"/>
    </location>
</feature>
<accession>A0A0B4I972</accession>
<dbReference type="HOGENOM" id="CLU_029638_0_0_1"/>
<dbReference type="InterPro" id="IPR007527">
    <property type="entry name" value="Znf_SWIM"/>
</dbReference>
<gene>
    <name evidence="4" type="ORF">MGU_02824</name>
</gene>
<sequence length="490" mass="54731">MSSPLHRLGSLSLQEMPPMTRSTAGAASGAASPSYWDGQDSSASGTDSGDDDDDYTNDDGNEYPAIVRSPSRLLYNLDQLSDMRKAVVRDVFNEPPQIALQRCRRIGNTYAFQMTEMVTRSIRIRAPEIPGTSPRLSCSCGQDDEAPDAPCGHLLWLLDQVLKQTLYNHDSSKPLNMNKYGYAEEMGDPFQAICDFHLDILADGLHCSVVKPYSYADEHDELNHHRITEARELLASVYSKPPELFRPDIFPHLAIDDDRIIRRNDLDYTVLRMLLDNHDFFQYFLSLSRPTDSVRDIFRKLSQRADHVLRELDSFSLSSCSSSPTSSSAETRGMADQTTARDVTWAARHLLGIVGLIRSSIYTRDRPLQSYEALSAARTLVQILSSVVARNREACSGQSRVDRNLYLRLIGDRGEDGFVIAELDLLPEAASHLVDNLEALLDQVELQGAPTAYVARFRVLVGRLRKSSAGTGLKRHVPGQGRGHDSKRMK</sequence>
<keyword evidence="1" id="KW-0862">Zinc</keyword>
<dbReference type="EMBL" id="AZNH01000006">
    <property type="protein sequence ID" value="KID90119.1"/>
    <property type="molecule type" value="Genomic_DNA"/>
</dbReference>
<dbReference type="PROSITE" id="PS50966">
    <property type="entry name" value="ZF_SWIM"/>
    <property type="match status" value="1"/>
</dbReference>
<dbReference type="Proteomes" id="UP000031192">
    <property type="component" value="Unassembled WGS sequence"/>
</dbReference>
<reference evidence="4 5" key="1">
    <citation type="journal article" date="2014" name="Proc. Natl. Acad. Sci. U.S.A.">
        <title>Trajectory and genomic determinants of fungal-pathogen speciation and host adaptation.</title>
        <authorList>
            <person name="Hu X."/>
            <person name="Xiao G."/>
            <person name="Zheng P."/>
            <person name="Shang Y."/>
            <person name="Su Y."/>
            <person name="Zhang X."/>
            <person name="Liu X."/>
            <person name="Zhan S."/>
            <person name="St Leger R.J."/>
            <person name="Wang C."/>
        </authorList>
    </citation>
    <scope>NUCLEOTIDE SEQUENCE [LARGE SCALE GENOMIC DNA]</scope>
    <source>
        <strain evidence="4 5">ARSEF 977</strain>
    </source>
</reference>
<keyword evidence="1" id="KW-0479">Metal-binding</keyword>
<feature type="compositionally biased region" description="Acidic residues" evidence="2">
    <location>
        <begin position="48"/>
        <end position="61"/>
    </location>
</feature>
<keyword evidence="1" id="KW-0863">Zinc-finger</keyword>
<organism evidence="4 5">
    <name type="scientific">Metarhizium guizhouense (strain ARSEF 977)</name>
    <dbReference type="NCBI Taxonomy" id="1276136"/>
    <lineage>
        <taxon>Eukaryota</taxon>
        <taxon>Fungi</taxon>
        <taxon>Dikarya</taxon>
        <taxon>Ascomycota</taxon>
        <taxon>Pezizomycotina</taxon>
        <taxon>Sordariomycetes</taxon>
        <taxon>Hypocreomycetidae</taxon>
        <taxon>Hypocreales</taxon>
        <taxon>Clavicipitaceae</taxon>
        <taxon>Metarhizium</taxon>
    </lineage>
</organism>
<feature type="domain" description="SWIM-type" evidence="3">
    <location>
        <begin position="118"/>
        <end position="162"/>
    </location>
</feature>